<feature type="binding site" evidence="18">
    <location>
        <position position="157"/>
    </location>
    <ligand>
        <name>NAD(+)</name>
        <dbReference type="ChEBI" id="CHEBI:57540"/>
    </ligand>
</feature>
<dbReference type="GO" id="GO:0003856">
    <property type="term" value="F:3-dehydroquinate synthase activity"/>
    <property type="evidence" value="ECO:0007669"/>
    <property type="project" value="UniProtKB-UniRule"/>
</dbReference>
<evidence type="ECO:0000256" key="14">
    <source>
        <dbReference type="ARBA" id="ARBA00023027"/>
    </source>
</evidence>
<feature type="binding site" evidence="18">
    <location>
        <position position="252"/>
    </location>
    <ligand>
        <name>Zn(2+)</name>
        <dbReference type="ChEBI" id="CHEBI:29105"/>
    </ligand>
</feature>
<evidence type="ECO:0000256" key="6">
    <source>
        <dbReference type="ARBA" id="ARBA00005412"/>
    </source>
</evidence>
<comment type="similarity">
    <text evidence="6 18">Belongs to the sugar phosphate cyclases superfamily. Dehydroquinate synthase family.</text>
</comment>
<dbReference type="GO" id="GO:0008652">
    <property type="term" value="P:amino acid biosynthetic process"/>
    <property type="evidence" value="ECO:0007669"/>
    <property type="project" value="UniProtKB-KW"/>
</dbReference>
<dbReference type="GO" id="GO:0000166">
    <property type="term" value="F:nucleotide binding"/>
    <property type="evidence" value="ECO:0007669"/>
    <property type="project" value="UniProtKB-KW"/>
</dbReference>
<dbReference type="STRING" id="471514.AN477_05175"/>
<keyword evidence="15 18" id="KW-0057">Aromatic amino acid biosynthesis</keyword>
<evidence type="ECO:0000256" key="8">
    <source>
        <dbReference type="ARBA" id="ARBA00017684"/>
    </source>
</evidence>
<keyword evidence="16 18" id="KW-0456">Lyase</keyword>
<dbReference type="SUPFAM" id="SSF56796">
    <property type="entry name" value="Dehydroquinate synthase-like"/>
    <property type="match status" value="1"/>
</dbReference>
<dbReference type="GO" id="GO:0046872">
    <property type="term" value="F:metal ion binding"/>
    <property type="evidence" value="ECO:0007669"/>
    <property type="project" value="UniProtKB-KW"/>
</dbReference>
<dbReference type="HAMAP" id="MF_00110">
    <property type="entry name" value="DHQ_synthase"/>
    <property type="match status" value="1"/>
</dbReference>
<keyword evidence="13 18" id="KW-0862">Zinc</keyword>
<comment type="catalytic activity">
    <reaction evidence="1 18">
        <text>7-phospho-2-dehydro-3-deoxy-D-arabino-heptonate = 3-dehydroquinate + phosphate</text>
        <dbReference type="Rhea" id="RHEA:21968"/>
        <dbReference type="ChEBI" id="CHEBI:32364"/>
        <dbReference type="ChEBI" id="CHEBI:43474"/>
        <dbReference type="ChEBI" id="CHEBI:58394"/>
        <dbReference type="EC" id="4.2.3.4"/>
    </reaction>
</comment>
<dbReference type="PANTHER" id="PTHR43622">
    <property type="entry name" value="3-DEHYDROQUINATE SYNTHASE"/>
    <property type="match status" value="1"/>
</dbReference>
<evidence type="ECO:0000256" key="5">
    <source>
        <dbReference type="ARBA" id="ARBA00004661"/>
    </source>
</evidence>
<evidence type="ECO:0000259" key="19">
    <source>
        <dbReference type="Pfam" id="PF01761"/>
    </source>
</evidence>
<dbReference type="AlphaFoldDB" id="A0A0N8PPP2"/>
<evidence type="ECO:0000256" key="16">
    <source>
        <dbReference type="ARBA" id="ARBA00023239"/>
    </source>
</evidence>
<dbReference type="UniPathway" id="UPA00053">
    <property type="reaction ID" value="UER00085"/>
</dbReference>
<dbReference type="InterPro" id="IPR056179">
    <property type="entry name" value="DHQS_C"/>
</dbReference>
<feature type="binding site" evidence="18">
    <location>
        <begin position="136"/>
        <end position="137"/>
    </location>
    <ligand>
        <name>NAD(+)</name>
        <dbReference type="ChEBI" id="CHEBI:57540"/>
    </ligand>
</feature>
<comment type="cofactor">
    <cofactor evidence="2 18">
        <name>NAD(+)</name>
        <dbReference type="ChEBI" id="CHEBI:57540"/>
    </cofactor>
</comment>
<comment type="cofactor">
    <cofactor evidence="18">
        <name>Co(2+)</name>
        <dbReference type="ChEBI" id="CHEBI:48828"/>
    </cofactor>
    <cofactor evidence="18">
        <name>Zn(2+)</name>
        <dbReference type="ChEBI" id="CHEBI:29105"/>
    </cofactor>
    <text evidence="18">Binds 1 divalent metal cation per subunit. Can use either Co(2+) or Zn(2+).</text>
</comment>
<dbReference type="FunFam" id="3.40.50.1970:FF:000007">
    <property type="entry name" value="Pentafunctional AROM polypeptide"/>
    <property type="match status" value="1"/>
</dbReference>
<dbReference type="RefSeq" id="WP_054968108.1">
    <property type="nucleotide sequence ID" value="NZ_LJCO01000020.1"/>
</dbReference>
<dbReference type="EMBL" id="LJCO01000020">
    <property type="protein sequence ID" value="KPV44877.1"/>
    <property type="molecule type" value="Genomic_DNA"/>
</dbReference>
<dbReference type="GO" id="GO:0009423">
    <property type="term" value="P:chorismate biosynthetic process"/>
    <property type="evidence" value="ECO:0007669"/>
    <property type="project" value="UniProtKB-UniRule"/>
</dbReference>
<evidence type="ECO:0000256" key="18">
    <source>
        <dbReference type="HAMAP-Rule" id="MF_00110"/>
    </source>
</evidence>
<comment type="function">
    <text evidence="18">Catalyzes the conversion of 3-deoxy-D-arabino-heptulosonate 7-phosphate (DAHP) to dehydroquinate (DHQ).</text>
</comment>
<dbReference type="Pfam" id="PF01761">
    <property type="entry name" value="DHQ_synthase"/>
    <property type="match status" value="1"/>
</dbReference>
<dbReference type="Gene3D" id="1.20.1090.10">
    <property type="entry name" value="Dehydroquinate synthase-like - alpha domain"/>
    <property type="match status" value="1"/>
</dbReference>
<proteinExistence type="inferred from homology"/>
<keyword evidence="11 18" id="KW-0479">Metal-binding</keyword>
<feature type="domain" description="3-dehydroquinate synthase N-terminal" evidence="19">
    <location>
        <begin position="76"/>
        <end position="184"/>
    </location>
</feature>
<dbReference type="InterPro" id="IPR016037">
    <property type="entry name" value="DHQ_synth_AroB"/>
</dbReference>
<evidence type="ECO:0000256" key="2">
    <source>
        <dbReference type="ARBA" id="ARBA00001911"/>
    </source>
</evidence>
<evidence type="ECO:0000256" key="3">
    <source>
        <dbReference type="ARBA" id="ARBA00001947"/>
    </source>
</evidence>
<dbReference type="PANTHER" id="PTHR43622:SF7">
    <property type="entry name" value="3-DEHYDROQUINATE SYNTHASE, CHLOROPLASTIC"/>
    <property type="match status" value="1"/>
</dbReference>
<dbReference type="PIRSF" id="PIRSF001455">
    <property type="entry name" value="DHQ_synth"/>
    <property type="match status" value="1"/>
</dbReference>
<dbReference type="InterPro" id="IPR030963">
    <property type="entry name" value="DHQ_synth_fam"/>
</dbReference>
<feature type="binding site" evidence="18">
    <location>
        <position position="148"/>
    </location>
    <ligand>
        <name>NAD(+)</name>
        <dbReference type="ChEBI" id="CHEBI:57540"/>
    </ligand>
</feature>
<evidence type="ECO:0000259" key="20">
    <source>
        <dbReference type="Pfam" id="PF24621"/>
    </source>
</evidence>
<reference evidence="21 22" key="1">
    <citation type="submission" date="2015-09" db="EMBL/GenBank/DDBJ databases">
        <title>Draft genome sequence of Alicyclobacillus ferrooxydans DSM 22381.</title>
        <authorList>
            <person name="Hemp J."/>
        </authorList>
    </citation>
    <scope>NUCLEOTIDE SEQUENCE [LARGE SCALE GENOMIC DNA]</scope>
    <source>
        <strain evidence="21 22">TC-34</strain>
    </source>
</reference>
<protein>
    <recommendedName>
        <fullName evidence="8 18">3-dehydroquinate synthase</fullName>
        <shortName evidence="18">DHQS</shortName>
        <ecNumber evidence="7 18">4.2.3.4</ecNumber>
    </recommendedName>
</protein>
<evidence type="ECO:0000313" key="21">
    <source>
        <dbReference type="EMBL" id="KPV44877.1"/>
    </source>
</evidence>
<comment type="cofactor">
    <cofactor evidence="3">
        <name>Zn(2+)</name>
        <dbReference type="ChEBI" id="CHEBI:29105"/>
    </cofactor>
</comment>
<dbReference type="PATRIC" id="fig|471514.4.peg.3202"/>
<dbReference type="GO" id="GO:0005737">
    <property type="term" value="C:cytoplasm"/>
    <property type="evidence" value="ECO:0007669"/>
    <property type="project" value="UniProtKB-SubCell"/>
</dbReference>
<name>A0A0N8PPP2_9BACL</name>
<dbReference type="Pfam" id="PF24621">
    <property type="entry name" value="DHQS_C"/>
    <property type="match status" value="1"/>
</dbReference>
<organism evidence="21 22">
    <name type="scientific">Alicyclobacillus ferrooxydans</name>
    <dbReference type="NCBI Taxonomy" id="471514"/>
    <lineage>
        <taxon>Bacteria</taxon>
        <taxon>Bacillati</taxon>
        <taxon>Bacillota</taxon>
        <taxon>Bacilli</taxon>
        <taxon>Bacillales</taxon>
        <taxon>Alicyclobacillaceae</taxon>
        <taxon>Alicyclobacillus</taxon>
    </lineage>
</organism>
<feature type="binding site" evidence="18">
    <location>
        <position position="190"/>
    </location>
    <ligand>
        <name>Zn(2+)</name>
        <dbReference type="ChEBI" id="CHEBI:29105"/>
    </ligand>
</feature>
<evidence type="ECO:0000256" key="7">
    <source>
        <dbReference type="ARBA" id="ARBA00013031"/>
    </source>
</evidence>
<dbReference type="CDD" id="cd08195">
    <property type="entry name" value="DHQS"/>
    <property type="match status" value="1"/>
</dbReference>
<evidence type="ECO:0000256" key="17">
    <source>
        <dbReference type="ARBA" id="ARBA00023285"/>
    </source>
</evidence>
<keyword evidence="9 18" id="KW-0963">Cytoplasm</keyword>
<evidence type="ECO:0000256" key="9">
    <source>
        <dbReference type="ARBA" id="ARBA00022490"/>
    </source>
</evidence>
<dbReference type="EC" id="4.2.3.4" evidence="7 18"/>
<dbReference type="NCBIfam" id="TIGR01357">
    <property type="entry name" value="aroB"/>
    <property type="match status" value="1"/>
</dbReference>
<comment type="subcellular location">
    <subcellularLocation>
        <location evidence="4 18">Cytoplasm</location>
    </subcellularLocation>
</comment>
<evidence type="ECO:0000256" key="4">
    <source>
        <dbReference type="ARBA" id="ARBA00004496"/>
    </source>
</evidence>
<comment type="caution">
    <text evidence="18">Lacks conserved residue(s) required for the propagation of feature annotation.</text>
</comment>
<dbReference type="Gene3D" id="3.40.50.1970">
    <property type="match status" value="1"/>
</dbReference>
<keyword evidence="22" id="KW-1185">Reference proteome</keyword>
<feature type="domain" description="3-dehydroquinate synthase C-terminal" evidence="20">
    <location>
        <begin position="187"/>
        <end position="327"/>
    </location>
</feature>
<dbReference type="Proteomes" id="UP000050482">
    <property type="component" value="Unassembled WGS sequence"/>
</dbReference>
<keyword evidence="12 18" id="KW-0547">Nucleotide-binding</keyword>
<dbReference type="InterPro" id="IPR030960">
    <property type="entry name" value="DHQS/DOIS_N"/>
</dbReference>
<keyword evidence="14 18" id="KW-0520">NAD</keyword>
<keyword evidence="10 18" id="KW-0028">Amino-acid biosynthesis</keyword>
<accession>A0A0N8PPP2</accession>
<feature type="binding site" evidence="18">
    <location>
        <position position="268"/>
    </location>
    <ligand>
        <name>Zn(2+)</name>
        <dbReference type="ChEBI" id="CHEBI:29105"/>
    </ligand>
</feature>
<dbReference type="GO" id="GO:0009073">
    <property type="term" value="P:aromatic amino acid family biosynthetic process"/>
    <property type="evidence" value="ECO:0007669"/>
    <property type="project" value="UniProtKB-KW"/>
</dbReference>
<evidence type="ECO:0000256" key="13">
    <source>
        <dbReference type="ARBA" id="ARBA00022833"/>
    </source>
</evidence>
<evidence type="ECO:0000256" key="10">
    <source>
        <dbReference type="ARBA" id="ARBA00022605"/>
    </source>
</evidence>
<sequence>MSGSTVIEVKTASKTYPFVIGPAAREELTAFLAQCGVTPETAIFIITDQNVIETDYPQELKARLESAGYTVYLAVAAAGDASKSLATAEQLYRTMLQMHIRRSDVVMAVGGGMVGDLAGFVAATYLRGIRFIQVPTTLLAHDSSIGGKVGVNLAEGKNLVGAFHQPILVLYDTSVLSTLPSREWTGGLSELIKHAVIGDPALFHDLLSQPASDYPGPERTAELVARAARVKIQIVEQDEQESGLRMLLNVGHTVGHAIEQKSDYSIHHGEAVAMGLIVEAELAVNKGWLSSSDRDLIIQALCLHGLPTGRPDQPISPILEIMNLDKKHQRQSWTFAVPFGIGDVRVVRDVSREDVIRAWEATNIWREGGVE</sequence>
<gene>
    <name evidence="18" type="primary">aroB</name>
    <name evidence="21" type="ORF">AN477_05175</name>
</gene>
<evidence type="ECO:0000256" key="1">
    <source>
        <dbReference type="ARBA" id="ARBA00001393"/>
    </source>
</evidence>
<dbReference type="InterPro" id="IPR050071">
    <property type="entry name" value="Dehydroquinate_synthase"/>
</dbReference>
<evidence type="ECO:0000256" key="11">
    <source>
        <dbReference type="ARBA" id="ARBA00022723"/>
    </source>
</evidence>
<keyword evidence="17 18" id="KW-0170">Cobalt</keyword>
<comment type="pathway">
    <text evidence="5 18">Metabolic intermediate biosynthesis; chorismate biosynthesis; chorismate from D-erythrose 4-phosphate and phosphoenolpyruvate: step 2/7.</text>
</comment>
<evidence type="ECO:0000313" key="22">
    <source>
        <dbReference type="Proteomes" id="UP000050482"/>
    </source>
</evidence>
<evidence type="ECO:0000256" key="15">
    <source>
        <dbReference type="ARBA" id="ARBA00023141"/>
    </source>
</evidence>
<comment type="caution">
    <text evidence="21">The sequence shown here is derived from an EMBL/GenBank/DDBJ whole genome shotgun (WGS) entry which is preliminary data.</text>
</comment>
<dbReference type="OrthoDB" id="9806583at2"/>
<evidence type="ECO:0000256" key="12">
    <source>
        <dbReference type="ARBA" id="ARBA00022741"/>
    </source>
</evidence>